<proteinExistence type="inferred from homology"/>
<gene>
    <name evidence="12" type="ORF">RSSM_04405</name>
</gene>
<keyword evidence="8" id="KW-0326">Glycosidase</keyword>
<feature type="compositionally biased region" description="Polar residues" evidence="10">
    <location>
        <begin position="661"/>
        <end position="674"/>
    </location>
</feature>
<feature type="non-terminal residue" evidence="12">
    <location>
        <position position="748"/>
    </location>
</feature>
<keyword evidence="5" id="KW-0732">Signal</keyword>
<dbReference type="GO" id="GO:0031176">
    <property type="term" value="F:endo-1,4-beta-xylanase activity"/>
    <property type="evidence" value="ECO:0007669"/>
    <property type="project" value="UniProtKB-EC"/>
</dbReference>
<evidence type="ECO:0000256" key="6">
    <source>
        <dbReference type="ARBA" id="ARBA00022801"/>
    </source>
</evidence>
<keyword evidence="9" id="KW-0624">Polysaccharide degradation</keyword>
<dbReference type="Gene3D" id="3.20.20.80">
    <property type="entry name" value="Glycosidases"/>
    <property type="match status" value="1"/>
</dbReference>
<evidence type="ECO:0000313" key="13">
    <source>
        <dbReference type="Proteomes" id="UP000011885"/>
    </source>
</evidence>
<feature type="non-terminal residue" evidence="12">
    <location>
        <position position="1"/>
    </location>
</feature>
<evidence type="ECO:0000256" key="4">
    <source>
        <dbReference type="ARBA" id="ARBA00022651"/>
    </source>
</evidence>
<keyword evidence="4" id="KW-0858">Xylan degradation</keyword>
<feature type="region of interest" description="Disordered" evidence="10">
    <location>
        <begin position="654"/>
        <end position="681"/>
    </location>
</feature>
<dbReference type="PANTHER" id="PTHR31490:SF88">
    <property type="entry name" value="BETA-XYLANASE"/>
    <property type="match status" value="1"/>
</dbReference>
<accession>M5TY65</accession>
<evidence type="ECO:0000256" key="7">
    <source>
        <dbReference type="ARBA" id="ARBA00023277"/>
    </source>
</evidence>
<name>M5TY65_9BACT</name>
<organism evidence="12 13">
    <name type="scientific">Rhodopirellula sallentina SM41</name>
    <dbReference type="NCBI Taxonomy" id="1263870"/>
    <lineage>
        <taxon>Bacteria</taxon>
        <taxon>Pseudomonadati</taxon>
        <taxon>Planctomycetota</taxon>
        <taxon>Planctomycetia</taxon>
        <taxon>Pirellulales</taxon>
        <taxon>Pirellulaceae</taxon>
        <taxon>Rhodopirellula</taxon>
    </lineage>
</organism>
<evidence type="ECO:0000259" key="11">
    <source>
        <dbReference type="Pfam" id="PF00331"/>
    </source>
</evidence>
<sequence>FVIARSDDLGRDLDVAYTLGGSAINGVDYSQLSGIATIPAGQDHVIVELDPVDDTTLEGPEVAIIRLASDPRYQLGVESQRQIQVTIAGELQNETQLLPQDIPTLVNTGFSSAAGSNQITTFHVNDTSLPFVDGSPSDNAIRAVVTTATPDAPWETLIGYGFDGSPFPAGTPFFASVWARSGNIDGSDATVGLRLQKSGGDYAGEEKVWQVGPEWTLLLLPMTPDFGNGTSDRTVDVRLGYQEQTVELGGFSLVKLDLQSDLDEAPKTIYTYGGRQWDADWREQAASDAATHRTNPIQIKIVDAAGNPIEGAIVTITPTTPSLPIGTAVSPELIVASNPDSLTPEAQRYQAILEMFDTITDGGTAQWGPWSLDPQVPRDFLDWVIERDLPYHGHALVWGDLADDPSDNFPTPVSLLDGYNHQLSTHGAAAAETWLENEILTHVSTTGPANDFSETREDSTQPRVTWWDVINHPIFAPEIWDIVGYDFIVDILQATRNTVDSNTELIINEFDILSNPDNGLSDAFFDLLTLLDTTANASTGENAQYDAIGFQGHFVSNRLPDIDRIMQELDRYEVFDRDMQITEFDVDAVDIDQQTQADFTRDFYQTLAATPTLTAATLWGIWSGDHWRETPTNPESAALFNQNWTPRANGQWLLDQHSNDRSPNTQTTNTSGTANLGHRSDSVDIHIRLPNGSVLQTEVETQRAKIRIGQLETALDFTTFAGQSSISHSERTAVYGDDFIPVDTNLQY</sequence>
<evidence type="ECO:0000256" key="10">
    <source>
        <dbReference type="SAM" id="MobiDB-lite"/>
    </source>
</evidence>
<comment type="catalytic activity">
    <reaction evidence="1">
        <text>Endohydrolysis of (1-&gt;4)-beta-D-xylosidic linkages in xylans.</text>
        <dbReference type="EC" id="3.2.1.8"/>
    </reaction>
</comment>
<comment type="caution">
    <text evidence="12">The sequence shown here is derived from an EMBL/GenBank/DDBJ whole genome shotgun (WGS) entry which is preliminary data.</text>
</comment>
<dbReference type="InterPro" id="IPR038081">
    <property type="entry name" value="CalX-like_sf"/>
</dbReference>
<dbReference type="InterPro" id="IPR017853">
    <property type="entry name" value="GH"/>
</dbReference>
<keyword evidence="7" id="KW-0119">Carbohydrate metabolism</keyword>
<dbReference type="Proteomes" id="UP000011885">
    <property type="component" value="Unassembled WGS sequence"/>
</dbReference>
<dbReference type="PANTHER" id="PTHR31490">
    <property type="entry name" value="GLYCOSYL HYDROLASE"/>
    <property type="match status" value="1"/>
</dbReference>
<keyword evidence="13" id="KW-1185">Reference proteome</keyword>
<dbReference type="AlphaFoldDB" id="M5TY65"/>
<dbReference type="EMBL" id="ANOH01000293">
    <property type="protein sequence ID" value="EMI54157.1"/>
    <property type="molecule type" value="Genomic_DNA"/>
</dbReference>
<dbReference type="SUPFAM" id="SSF141072">
    <property type="entry name" value="CalX-like"/>
    <property type="match status" value="1"/>
</dbReference>
<dbReference type="InterPro" id="IPR044846">
    <property type="entry name" value="GH10"/>
</dbReference>
<keyword evidence="6 12" id="KW-0378">Hydrolase</keyword>
<evidence type="ECO:0000256" key="1">
    <source>
        <dbReference type="ARBA" id="ARBA00000681"/>
    </source>
</evidence>
<dbReference type="Gene3D" id="2.60.40.2030">
    <property type="match status" value="1"/>
</dbReference>
<evidence type="ECO:0000256" key="9">
    <source>
        <dbReference type="ARBA" id="ARBA00023326"/>
    </source>
</evidence>
<evidence type="ECO:0000313" key="12">
    <source>
        <dbReference type="EMBL" id="EMI54157.1"/>
    </source>
</evidence>
<protein>
    <recommendedName>
        <fullName evidence="3">endo-1,4-beta-xylanase</fullName>
        <ecNumber evidence="3">3.2.1.8</ecNumber>
    </recommendedName>
</protein>
<evidence type="ECO:0000256" key="5">
    <source>
        <dbReference type="ARBA" id="ARBA00022729"/>
    </source>
</evidence>
<evidence type="ECO:0000256" key="8">
    <source>
        <dbReference type="ARBA" id="ARBA00023295"/>
    </source>
</evidence>
<dbReference type="SUPFAM" id="SSF51445">
    <property type="entry name" value="(Trans)glycosidases"/>
    <property type="match status" value="1"/>
</dbReference>
<dbReference type="GO" id="GO:0045493">
    <property type="term" value="P:xylan catabolic process"/>
    <property type="evidence" value="ECO:0007669"/>
    <property type="project" value="UniProtKB-KW"/>
</dbReference>
<evidence type="ECO:0000256" key="2">
    <source>
        <dbReference type="ARBA" id="ARBA00007495"/>
    </source>
</evidence>
<dbReference type="InterPro" id="IPR001000">
    <property type="entry name" value="GH10_dom"/>
</dbReference>
<dbReference type="Pfam" id="PF00331">
    <property type="entry name" value="Glyco_hydro_10"/>
    <property type="match status" value="1"/>
</dbReference>
<evidence type="ECO:0000256" key="3">
    <source>
        <dbReference type="ARBA" id="ARBA00012590"/>
    </source>
</evidence>
<dbReference type="RefSeq" id="WP_008682930.1">
    <property type="nucleotide sequence ID" value="NZ_ANOH01000293.1"/>
</dbReference>
<reference evidence="12 13" key="1">
    <citation type="journal article" date="2013" name="Mar. Genomics">
        <title>Expression of sulfatases in Rhodopirellula baltica and the diversity of sulfatases in the genus Rhodopirellula.</title>
        <authorList>
            <person name="Wegner C.E."/>
            <person name="Richter-Heitmann T."/>
            <person name="Klindworth A."/>
            <person name="Klockow C."/>
            <person name="Richter M."/>
            <person name="Achstetter T."/>
            <person name="Glockner F.O."/>
            <person name="Harder J."/>
        </authorList>
    </citation>
    <scope>NUCLEOTIDE SEQUENCE [LARGE SCALE GENOMIC DNA]</scope>
    <source>
        <strain evidence="12 13">SM41</strain>
    </source>
</reference>
<dbReference type="EC" id="3.2.1.8" evidence="3"/>
<feature type="domain" description="GH10" evidence="11">
    <location>
        <begin position="377"/>
        <end position="652"/>
    </location>
</feature>
<dbReference type="OrthoDB" id="9809277at2"/>
<comment type="similarity">
    <text evidence="2">Belongs to the glycosyl hydrolase 10 (cellulase F) family.</text>
</comment>